<keyword evidence="10 15" id="KW-0234">DNA repair</keyword>
<dbReference type="GO" id="GO:0034039">
    <property type="term" value="F:8-oxo-7,8-dihydroguanine DNA N-glycosylase activity"/>
    <property type="evidence" value="ECO:0007669"/>
    <property type="project" value="TreeGrafter"/>
</dbReference>
<keyword evidence="12 15" id="KW-0511">Multifunctional enzyme</keyword>
<comment type="similarity">
    <text evidence="2 15">Belongs to the FPG family.</text>
</comment>
<dbReference type="AlphaFoldDB" id="A0A839IPV4"/>
<comment type="catalytic activity">
    <reaction evidence="14 15">
        <text>2'-deoxyribonucleotide-(2'-deoxyribose 5'-phosphate)-2'-deoxyribonucleotide-DNA = a 3'-end 2'-deoxyribonucleotide-(2,3-dehydro-2,3-deoxyribose 5'-phosphate)-DNA + a 5'-end 5'-phospho-2'-deoxyribonucleoside-DNA + H(+)</text>
        <dbReference type="Rhea" id="RHEA:66592"/>
        <dbReference type="Rhea" id="RHEA-COMP:13180"/>
        <dbReference type="Rhea" id="RHEA-COMP:16897"/>
        <dbReference type="Rhea" id="RHEA-COMP:17067"/>
        <dbReference type="ChEBI" id="CHEBI:15378"/>
        <dbReference type="ChEBI" id="CHEBI:136412"/>
        <dbReference type="ChEBI" id="CHEBI:157695"/>
        <dbReference type="ChEBI" id="CHEBI:167181"/>
        <dbReference type="EC" id="4.2.99.18"/>
    </reaction>
</comment>
<dbReference type="InterPro" id="IPR012319">
    <property type="entry name" value="FPG_cat"/>
</dbReference>
<feature type="active site" description="Schiff-base intermediate with DNA" evidence="15">
    <location>
        <position position="2"/>
    </location>
</feature>
<dbReference type="FunFam" id="1.10.8.50:FF:000003">
    <property type="entry name" value="Formamidopyrimidine-DNA glycosylase"/>
    <property type="match status" value="1"/>
</dbReference>
<dbReference type="SUPFAM" id="SSF81624">
    <property type="entry name" value="N-terminal domain of MutM-like DNA repair proteins"/>
    <property type="match status" value="1"/>
</dbReference>
<dbReference type="FunFam" id="3.20.190.10:FF:000001">
    <property type="entry name" value="Formamidopyrimidine-DNA glycosylase"/>
    <property type="match status" value="1"/>
</dbReference>
<feature type="active site" description="Proton donor; for beta-elimination activity" evidence="15">
    <location>
        <position position="58"/>
    </location>
</feature>
<sequence>MPELPEVETTRKGISPYCEHQKVLSVEVRQPSLRWPVPDNLAQLLEGQVIRGIQRRAKYLLLAFDHGTLIIHLGMSGSLRVMLQPEPAQKHDHVDITLITGHTLRYHDPRRFGAFVWTDQPVAHHKLIAHLGPEPLSDQFTAQYLSQKCQKRKTAIKSLIMDSKVVVGVGNIYANEALFMSGIHPKQLAGQLSEGKISLLTEKIRFVLQRSITQGGTTLRDFVGGDGKPGYFAQQLNVYGRAGKDCPECGYQLEEIRQNNRSSVFCARCQPLQA</sequence>
<dbReference type="InterPro" id="IPR000214">
    <property type="entry name" value="Znf_DNA_glyclase/AP_lyase"/>
</dbReference>
<dbReference type="RefSeq" id="WP_182808319.1">
    <property type="nucleotide sequence ID" value="NZ_JACJFM010000007.1"/>
</dbReference>
<comment type="cofactor">
    <cofactor evidence="15">
        <name>Zn(2+)</name>
        <dbReference type="ChEBI" id="CHEBI:29105"/>
    </cofactor>
    <text evidence="15">Binds 1 zinc ion per subunit.</text>
</comment>
<dbReference type="Gene3D" id="1.10.8.50">
    <property type="match status" value="1"/>
</dbReference>
<dbReference type="SMART" id="SM01232">
    <property type="entry name" value="H2TH"/>
    <property type="match status" value="1"/>
</dbReference>
<dbReference type="PROSITE" id="PS51066">
    <property type="entry name" value="ZF_FPG_2"/>
    <property type="match status" value="1"/>
</dbReference>
<evidence type="ECO:0000256" key="12">
    <source>
        <dbReference type="ARBA" id="ARBA00023268"/>
    </source>
</evidence>
<comment type="caution">
    <text evidence="18">The sequence shown here is derived from an EMBL/GenBank/DDBJ whole genome shotgun (WGS) entry which is preliminary data.</text>
</comment>
<keyword evidence="7 15" id="KW-0378">Hydrolase</keyword>
<dbReference type="InterPro" id="IPR020629">
    <property type="entry name" value="FPG_Glyclase"/>
</dbReference>
<evidence type="ECO:0000313" key="18">
    <source>
        <dbReference type="EMBL" id="MBB1486542.1"/>
    </source>
</evidence>
<dbReference type="EMBL" id="JACJFM010000007">
    <property type="protein sequence ID" value="MBB1486542.1"/>
    <property type="molecule type" value="Genomic_DNA"/>
</dbReference>
<dbReference type="GO" id="GO:0008270">
    <property type="term" value="F:zinc ion binding"/>
    <property type="evidence" value="ECO:0007669"/>
    <property type="project" value="UniProtKB-UniRule"/>
</dbReference>
<gene>
    <name evidence="15 18" type="primary">mutM</name>
    <name evidence="15" type="synonym">fpg</name>
    <name evidence="18" type="ORF">H4O21_07955</name>
</gene>
<dbReference type="Pfam" id="PF06827">
    <property type="entry name" value="zf-FPG_IleRS"/>
    <property type="match status" value="1"/>
</dbReference>
<dbReference type="SUPFAM" id="SSF46946">
    <property type="entry name" value="S13-like H2TH domain"/>
    <property type="match status" value="1"/>
</dbReference>
<dbReference type="SUPFAM" id="SSF57716">
    <property type="entry name" value="Glucocorticoid receptor-like (DNA-binding domain)"/>
    <property type="match status" value="1"/>
</dbReference>
<keyword evidence="19" id="KW-1185">Reference proteome</keyword>
<dbReference type="InterPro" id="IPR010663">
    <property type="entry name" value="Znf_FPG/IleRS"/>
</dbReference>
<evidence type="ECO:0000256" key="9">
    <source>
        <dbReference type="ARBA" id="ARBA00023125"/>
    </source>
</evidence>
<evidence type="ECO:0000256" key="2">
    <source>
        <dbReference type="ARBA" id="ARBA00009409"/>
    </source>
</evidence>
<accession>A0A839IPV4</accession>
<comment type="catalytic activity">
    <reaction evidence="1 15">
        <text>Hydrolysis of DNA containing ring-opened 7-methylguanine residues, releasing 2,6-diamino-4-hydroxy-5-(N-methyl)formamidopyrimidine.</text>
        <dbReference type="EC" id="3.2.2.23"/>
    </reaction>
</comment>
<keyword evidence="13 15" id="KW-0326">Glycosidase</keyword>
<dbReference type="Pfam" id="PF01149">
    <property type="entry name" value="Fapy_DNA_glyco"/>
    <property type="match status" value="1"/>
</dbReference>
<keyword evidence="9 15" id="KW-0238">DNA-binding</keyword>
<evidence type="ECO:0000313" key="19">
    <source>
        <dbReference type="Proteomes" id="UP000565262"/>
    </source>
</evidence>
<keyword evidence="8 15" id="KW-0862">Zinc</keyword>
<feature type="domain" description="Formamidopyrimidine-DNA glycosylase catalytic" evidence="17">
    <location>
        <begin position="2"/>
        <end position="113"/>
    </location>
</feature>
<feature type="active site" description="Proton donor; for delta-elimination activity" evidence="15">
    <location>
        <position position="261"/>
    </location>
</feature>
<dbReference type="Proteomes" id="UP000565262">
    <property type="component" value="Unassembled WGS sequence"/>
</dbReference>
<evidence type="ECO:0000256" key="1">
    <source>
        <dbReference type="ARBA" id="ARBA00001668"/>
    </source>
</evidence>
<proteinExistence type="inferred from homology"/>
<evidence type="ECO:0000259" key="17">
    <source>
        <dbReference type="PROSITE" id="PS51068"/>
    </source>
</evidence>
<dbReference type="InterPro" id="IPR035937">
    <property type="entry name" value="FPG_N"/>
</dbReference>
<dbReference type="Gene3D" id="3.20.190.10">
    <property type="entry name" value="MutM-like, N-terminal"/>
    <property type="match status" value="1"/>
</dbReference>
<dbReference type="EC" id="4.2.99.18" evidence="15"/>
<dbReference type="CDD" id="cd08966">
    <property type="entry name" value="EcFpg-like_N"/>
    <property type="match status" value="1"/>
</dbReference>
<dbReference type="NCBIfam" id="NF002211">
    <property type="entry name" value="PRK01103.1"/>
    <property type="match status" value="1"/>
</dbReference>
<keyword evidence="4 15" id="KW-0479">Metal-binding</keyword>
<feature type="active site" description="Proton donor" evidence="15">
    <location>
        <position position="3"/>
    </location>
</feature>
<evidence type="ECO:0000256" key="6">
    <source>
        <dbReference type="ARBA" id="ARBA00022771"/>
    </source>
</evidence>
<evidence type="ECO:0000256" key="15">
    <source>
        <dbReference type="HAMAP-Rule" id="MF_00103"/>
    </source>
</evidence>
<dbReference type="GO" id="GO:0003684">
    <property type="term" value="F:damaged DNA binding"/>
    <property type="evidence" value="ECO:0007669"/>
    <property type="project" value="InterPro"/>
</dbReference>
<dbReference type="PANTHER" id="PTHR22993:SF9">
    <property type="entry name" value="FORMAMIDOPYRIMIDINE-DNA GLYCOSYLASE"/>
    <property type="match status" value="1"/>
</dbReference>
<evidence type="ECO:0000256" key="10">
    <source>
        <dbReference type="ARBA" id="ARBA00023204"/>
    </source>
</evidence>
<comment type="function">
    <text evidence="15">Involved in base excision repair of DNA damaged by oxidation or by mutagenic agents. Acts as DNA glycosylase that recognizes and removes damaged bases. Has a preference for oxidized purines, such as 7,8-dihydro-8-oxoguanine (8-oxoG). Has AP (apurinic/apyrimidinic) lyase activity and introduces nicks in the DNA strand. Cleaves the DNA backbone by beta-delta elimination to generate a single-strand break at the site of the removed base with both 3'- and 5'-phosphates.</text>
</comment>
<keyword evidence="11 15" id="KW-0456">Lyase</keyword>
<dbReference type="GO" id="GO:0140078">
    <property type="term" value="F:class I DNA-(apurinic or apyrimidinic site) endonuclease activity"/>
    <property type="evidence" value="ECO:0007669"/>
    <property type="project" value="UniProtKB-EC"/>
</dbReference>
<dbReference type="PROSITE" id="PS01242">
    <property type="entry name" value="ZF_FPG_1"/>
    <property type="match status" value="1"/>
</dbReference>
<protein>
    <recommendedName>
        <fullName evidence="15">Formamidopyrimidine-DNA glycosylase</fullName>
        <shortName evidence="15">Fapy-DNA glycosylase</shortName>
        <ecNumber evidence="15">3.2.2.23</ecNumber>
    </recommendedName>
    <alternativeName>
        <fullName evidence="15">DNA-(apurinic or apyrimidinic site) lyase MutM</fullName>
        <shortName evidence="15">AP lyase MutM</shortName>
        <ecNumber evidence="15">4.2.99.18</ecNumber>
    </alternativeName>
</protein>
<dbReference type="InterPro" id="IPR010979">
    <property type="entry name" value="Ribosomal_uS13-like_H2TH"/>
</dbReference>
<keyword evidence="5 15" id="KW-0227">DNA damage</keyword>
<dbReference type="Pfam" id="PF06831">
    <property type="entry name" value="H2TH"/>
    <property type="match status" value="1"/>
</dbReference>
<feature type="binding site" evidence="15">
    <location>
        <position position="110"/>
    </location>
    <ligand>
        <name>DNA</name>
        <dbReference type="ChEBI" id="CHEBI:16991"/>
    </ligand>
</feature>
<evidence type="ECO:0000256" key="13">
    <source>
        <dbReference type="ARBA" id="ARBA00023295"/>
    </source>
</evidence>
<dbReference type="HAMAP" id="MF_00103">
    <property type="entry name" value="Fapy_DNA_glycosyl"/>
    <property type="match status" value="1"/>
</dbReference>
<dbReference type="PROSITE" id="PS51068">
    <property type="entry name" value="FPG_CAT"/>
    <property type="match status" value="1"/>
</dbReference>
<dbReference type="NCBIfam" id="TIGR00577">
    <property type="entry name" value="fpg"/>
    <property type="match status" value="1"/>
</dbReference>
<name>A0A839IPV4_9GAMM</name>
<dbReference type="GO" id="GO:0006284">
    <property type="term" value="P:base-excision repair"/>
    <property type="evidence" value="ECO:0007669"/>
    <property type="project" value="InterPro"/>
</dbReference>
<evidence type="ECO:0000256" key="11">
    <source>
        <dbReference type="ARBA" id="ARBA00023239"/>
    </source>
</evidence>
<dbReference type="SMART" id="SM00898">
    <property type="entry name" value="Fapy_DNA_glyco"/>
    <property type="match status" value="1"/>
</dbReference>
<evidence type="ECO:0000256" key="4">
    <source>
        <dbReference type="ARBA" id="ARBA00022723"/>
    </source>
</evidence>
<reference evidence="18 19" key="1">
    <citation type="submission" date="2020-08" db="EMBL/GenBank/DDBJ databases">
        <title>Oceanospirillum sp. nov. isolated from marine sediment.</title>
        <authorList>
            <person name="Ji X."/>
        </authorList>
    </citation>
    <scope>NUCLEOTIDE SEQUENCE [LARGE SCALE GENOMIC DNA]</scope>
    <source>
        <strain evidence="18 19">D5</strain>
    </source>
</reference>
<evidence type="ECO:0000259" key="16">
    <source>
        <dbReference type="PROSITE" id="PS51066"/>
    </source>
</evidence>
<feature type="binding site" evidence="15">
    <location>
        <position position="152"/>
    </location>
    <ligand>
        <name>DNA</name>
        <dbReference type="ChEBI" id="CHEBI:16991"/>
    </ligand>
</feature>
<keyword evidence="6 15" id="KW-0863">Zinc-finger</keyword>
<dbReference type="InterPro" id="IPR015887">
    <property type="entry name" value="DNA_glyclase_Znf_dom_DNA_BS"/>
</dbReference>
<dbReference type="PANTHER" id="PTHR22993">
    <property type="entry name" value="FORMAMIDOPYRIMIDINE-DNA GLYCOSYLASE"/>
    <property type="match status" value="1"/>
</dbReference>
<evidence type="ECO:0000256" key="7">
    <source>
        <dbReference type="ARBA" id="ARBA00022801"/>
    </source>
</evidence>
<dbReference type="InterPro" id="IPR015886">
    <property type="entry name" value="H2TH_FPG"/>
</dbReference>
<feature type="domain" description="FPG-type" evidence="16">
    <location>
        <begin position="237"/>
        <end position="271"/>
    </location>
</feature>
<evidence type="ECO:0000256" key="5">
    <source>
        <dbReference type="ARBA" id="ARBA00022763"/>
    </source>
</evidence>
<evidence type="ECO:0000256" key="8">
    <source>
        <dbReference type="ARBA" id="ARBA00022833"/>
    </source>
</evidence>
<comment type="subunit">
    <text evidence="3 15">Monomer.</text>
</comment>
<feature type="binding site" evidence="15">
    <location>
        <position position="91"/>
    </location>
    <ligand>
        <name>DNA</name>
        <dbReference type="ChEBI" id="CHEBI:16991"/>
    </ligand>
</feature>
<evidence type="ECO:0000256" key="3">
    <source>
        <dbReference type="ARBA" id="ARBA00011245"/>
    </source>
</evidence>
<dbReference type="EC" id="3.2.2.23" evidence="15"/>
<organism evidence="18 19">
    <name type="scientific">Oceanospirillum sediminis</name>
    <dbReference type="NCBI Taxonomy" id="2760088"/>
    <lineage>
        <taxon>Bacteria</taxon>
        <taxon>Pseudomonadati</taxon>
        <taxon>Pseudomonadota</taxon>
        <taxon>Gammaproteobacteria</taxon>
        <taxon>Oceanospirillales</taxon>
        <taxon>Oceanospirillaceae</taxon>
        <taxon>Oceanospirillum</taxon>
    </lineage>
</organism>
<evidence type="ECO:0000256" key="14">
    <source>
        <dbReference type="ARBA" id="ARBA00044632"/>
    </source>
</evidence>